<proteinExistence type="predicted"/>
<evidence type="ECO:0000313" key="3">
    <source>
        <dbReference type="Proteomes" id="UP000613160"/>
    </source>
</evidence>
<feature type="domain" description="MlaB-like STAS" evidence="1">
    <location>
        <begin position="10"/>
        <end position="86"/>
    </location>
</feature>
<name>A0A917D879_9HYPH</name>
<dbReference type="Gene3D" id="3.30.750.24">
    <property type="entry name" value="STAS domain"/>
    <property type="match status" value="1"/>
</dbReference>
<organism evidence="2 3">
    <name type="scientific">Aureimonas glaciei</name>
    <dbReference type="NCBI Taxonomy" id="1776957"/>
    <lineage>
        <taxon>Bacteria</taxon>
        <taxon>Pseudomonadati</taxon>
        <taxon>Pseudomonadota</taxon>
        <taxon>Alphaproteobacteria</taxon>
        <taxon>Hyphomicrobiales</taxon>
        <taxon>Aurantimonadaceae</taxon>
        <taxon>Aureimonas</taxon>
    </lineage>
</organism>
<reference evidence="2" key="2">
    <citation type="submission" date="2020-09" db="EMBL/GenBank/DDBJ databases">
        <authorList>
            <person name="Sun Q."/>
            <person name="Zhou Y."/>
        </authorList>
    </citation>
    <scope>NUCLEOTIDE SEQUENCE</scope>
    <source>
        <strain evidence="2">CGMCC 1.15493</strain>
    </source>
</reference>
<dbReference type="Pfam" id="PF13466">
    <property type="entry name" value="STAS_2"/>
    <property type="match status" value="1"/>
</dbReference>
<protein>
    <recommendedName>
        <fullName evidence="1">MlaB-like STAS domain-containing protein</fullName>
    </recommendedName>
</protein>
<dbReference type="RefSeq" id="WP_188849068.1">
    <property type="nucleotide sequence ID" value="NZ_BMJJ01000001.1"/>
</dbReference>
<sequence>MSDSTDALVIDLPAHLDLTAAGPLAERFVAARGEAIAIDASHVERLGGQCLQVLLSAVVTWKADLTPLSITKTSEGFESGLRLLGLSVDSLLEKEISL</sequence>
<dbReference type="Proteomes" id="UP000613160">
    <property type="component" value="Unassembled WGS sequence"/>
</dbReference>
<comment type="caution">
    <text evidence="2">The sequence shown here is derived from an EMBL/GenBank/DDBJ whole genome shotgun (WGS) entry which is preliminary data.</text>
</comment>
<accession>A0A917D879</accession>
<dbReference type="AlphaFoldDB" id="A0A917D879"/>
<reference evidence="2" key="1">
    <citation type="journal article" date="2014" name="Int. J. Syst. Evol. Microbiol.">
        <title>Complete genome sequence of Corynebacterium casei LMG S-19264T (=DSM 44701T), isolated from a smear-ripened cheese.</title>
        <authorList>
            <consortium name="US DOE Joint Genome Institute (JGI-PGF)"/>
            <person name="Walter F."/>
            <person name="Albersmeier A."/>
            <person name="Kalinowski J."/>
            <person name="Ruckert C."/>
        </authorList>
    </citation>
    <scope>NUCLEOTIDE SEQUENCE</scope>
    <source>
        <strain evidence="2">CGMCC 1.15493</strain>
    </source>
</reference>
<gene>
    <name evidence="2" type="ORF">GCM10011335_06160</name>
</gene>
<keyword evidence="3" id="KW-1185">Reference proteome</keyword>
<dbReference type="EMBL" id="BMJJ01000001">
    <property type="protein sequence ID" value="GGD05988.1"/>
    <property type="molecule type" value="Genomic_DNA"/>
</dbReference>
<dbReference type="InterPro" id="IPR036513">
    <property type="entry name" value="STAS_dom_sf"/>
</dbReference>
<evidence type="ECO:0000259" key="1">
    <source>
        <dbReference type="Pfam" id="PF13466"/>
    </source>
</evidence>
<dbReference type="InterPro" id="IPR058548">
    <property type="entry name" value="MlaB-like_STAS"/>
</dbReference>
<evidence type="ECO:0000313" key="2">
    <source>
        <dbReference type="EMBL" id="GGD05988.1"/>
    </source>
</evidence>